<feature type="domain" description="DUF4097" evidence="1">
    <location>
        <begin position="86"/>
        <end position="248"/>
    </location>
</feature>
<dbReference type="Gene3D" id="2.160.20.120">
    <property type="match status" value="1"/>
</dbReference>
<evidence type="ECO:0000259" key="1">
    <source>
        <dbReference type="Pfam" id="PF13349"/>
    </source>
</evidence>
<dbReference type="InterPro" id="IPR025164">
    <property type="entry name" value="Toastrack_DUF4097"/>
</dbReference>
<protein>
    <recommendedName>
        <fullName evidence="1">DUF4097 domain-containing protein</fullName>
    </recommendedName>
</protein>
<dbReference type="Proteomes" id="UP000569914">
    <property type="component" value="Unassembled WGS sequence"/>
</dbReference>
<gene>
    <name evidence="2" type="ORF">BKA15_000864</name>
</gene>
<dbReference type="Pfam" id="PF13349">
    <property type="entry name" value="DUF4097"/>
    <property type="match status" value="1"/>
</dbReference>
<dbReference type="RefSeq" id="WP_179748374.1">
    <property type="nucleotide sequence ID" value="NZ_JACCBU010000001.1"/>
</dbReference>
<proteinExistence type="predicted"/>
<organism evidence="2 3">
    <name type="scientific">Microlunatus parietis</name>
    <dbReference type="NCBI Taxonomy" id="682979"/>
    <lineage>
        <taxon>Bacteria</taxon>
        <taxon>Bacillati</taxon>
        <taxon>Actinomycetota</taxon>
        <taxon>Actinomycetes</taxon>
        <taxon>Propionibacteriales</taxon>
        <taxon>Propionibacteriaceae</taxon>
        <taxon>Microlunatus</taxon>
    </lineage>
</organism>
<evidence type="ECO:0000313" key="3">
    <source>
        <dbReference type="Proteomes" id="UP000569914"/>
    </source>
</evidence>
<dbReference type="AlphaFoldDB" id="A0A7Y9I3Y6"/>
<comment type="caution">
    <text evidence="2">The sequence shown here is derived from an EMBL/GenBank/DDBJ whole genome shotgun (WGS) entry which is preliminary data.</text>
</comment>
<keyword evidence="3" id="KW-1185">Reference proteome</keyword>
<name>A0A7Y9I3Y6_9ACTN</name>
<reference evidence="2 3" key="1">
    <citation type="submission" date="2020-07" db="EMBL/GenBank/DDBJ databases">
        <title>Sequencing the genomes of 1000 actinobacteria strains.</title>
        <authorList>
            <person name="Klenk H.-P."/>
        </authorList>
    </citation>
    <scope>NUCLEOTIDE SEQUENCE [LARGE SCALE GENOMIC DNA]</scope>
    <source>
        <strain evidence="2 3">DSM 22083</strain>
    </source>
</reference>
<accession>A0A7Y9I3Y6</accession>
<evidence type="ECO:0000313" key="2">
    <source>
        <dbReference type="EMBL" id="NYE69535.1"/>
    </source>
</evidence>
<dbReference type="EMBL" id="JACCBU010000001">
    <property type="protein sequence ID" value="NYE69535.1"/>
    <property type="molecule type" value="Genomic_DNA"/>
</dbReference>
<sequence length="250" mass="27008">MKPKRVAIVVVVLLVVVGVSAGWSAWRNQNPEQKSFDFTGPELTVVADEGDLELVPVTGQDGRVSVTRWFKTNKWLGNTGADWQLEGGRTLQLTSHCEGMFARCDVRYRLEVPARTKLRVRAQDGTVRGNGFVSDLAIETRDGDIELDDARGPLSLVTDDGTIRATGLATPRVSARSGDGDVRLDFLAAPESVVATTDDGQIDVAAPDGPYKITTKVDDGDAESTLPHDPAAQRTIDASARDGDISIHRR</sequence>